<gene>
    <name evidence="1" type="ORF">OLEA9_A072306</name>
</gene>
<evidence type="ECO:0000313" key="1">
    <source>
        <dbReference type="EMBL" id="CAA3008096.1"/>
    </source>
</evidence>
<dbReference type="Gramene" id="OE9A072306T1">
    <property type="protein sequence ID" value="OE9A072306C1"/>
    <property type="gene ID" value="OE9A072306"/>
</dbReference>
<reference evidence="1 2" key="1">
    <citation type="submission" date="2019-12" db="EMBL/GenBank/DDBJ databases">
        <authorList>
            <person name="Alioto T."/>
            <person name="Alioto T."/>
            <person name="Gomez Garrido J."/>
        </authorList>
    </citation>
    <scope>NUCLEOTIDE SEQUENCE [LARGE SCALE GENOMIC DNA]</scope>
</reference>
<keyword evidence="2" id="KW-1185">Reference proteome</keyword>
<sequence length="80" mass="8807">MMGFLIELDATGSKNSTLLPVATGRDGSEDILDILTNDPRKALCYVCLTHGLIGEIEAQVHIMEDDLLIINPMKYNFLNA</sequence>
<organism evidence="1 2">
    <name type="scientific">Olea europaea subsp. europaea</name>
    <dbReference type="NCBI Taxonomy" id="158383"/>
    <lineage>
        <taxon>Eukaryota</taxon>
        <taxon>Viridiplantae</taxon>
        <taxon>Streptophyta</taxon>
        <taxon>Embryophyta</taxon>
        <taxon>Tracheophyta</taxon>
        <taxon>Spermatophyta</taxon>
        <taxon>Magnoliopsida</taxon>
        <taxon>eudicotyledons</taxon>
        <taxon>Gunneridae</taxon>
        <taxon>Pentapetalae</taxon>
        <taxon>asterids</taxon>
        <taxon>lamiids</taxon>
        <taxon>Lamiales</taxon>
        <taxon>Oleaceae</taxon>
        <taxon>Oleeae</taxon>
        <taxon>Olea</taxon>
    </lineage>
</organism>
<protein>
    <submittedName>
        <fullName evidence="1">Uncharacterized protein</fullName>
    </submittedName>
</protein>
<dbReference type="EMBL" id="CACTIH010007290">
    <property type="protein sequence ID" value="CAA3008096.1"/>
    <property type="molecule type" value="Genomic_DNA"/>
</dbReference>
<evidence type="ECO:0000313" key="2">
    <source>
        <dbReference type="Proteomes" id="UP000594638"/>
    </source>
</evidence>
<name>A0A8S0TQC3_OLEEU</name>
<comment type="caution">
    <text evidence="1">The sequence shown here is derived from an EMBL/GenBank/DDBJ whole genome shotgun (WGS) entry which is preliminary data.</text>
</comment>
<dbReference type="AlphaFoldDB" id="A0A8S0TQC3"/>
<dbReference type="Proteomes" id="UP000594638">
    <property type="component" value="Unassembled WGS sequence"/>
</dbReference>
<proteinExistence type="predicted"/>
<accession>A0A8S0TQC3</accession>